<keyword evidence="5 9" id="KW-0812">Transmembrane</keyword>
<dbReference type="GO" id="GO:0005886">
    <property type="term" value="C:plasma membrane"/>
    <property type="evidence" value="ECO:0007669"/>
    <property type="project" value="UniProtKB-SubCell"/>
</dbReference>
<evidence type="ECO:0000259" key="10">
    <source>
        <dbReference type="Pfam" id="PF04290"/>
    </source>
</evidence>
<feature type="transmembrane region" description="Helical" evidence="9">
    <location>
        <begin position="47"/>
        <end position="65"/>
    </location>
</feature>
<dbReference type="EMBL" id="AJLR01000146">
    <property type="protein sequence ID" value="EKN63565.1"/>
    <property type="molecule type" value="Genomic_DNA"/>
</dbReference>
<dbReference type="AlphaFoldDB" id="K6BXC9"/>
<proteinExistence type="inferred from homology"/>
<dbReference type="GeneID" id="89469020"/>
<evidence type="ECO:0000256" key="1">
    <source>
        <dbReference type="ARBA" id="ARBA00004429"/>
    </source>
</evidence>
<keyword evidence="4" id="KW-0997">Cell inner membrane</keyword>
<dbReference type="STRING" id="1131731.BAZO_17884"/>
<comment type="caution">
    <text evidence="11">The sequence shown here is derived from an EMBL/GenBank/DDBJ whole genome shotgun (WGS) entry which is preliminary data.</text>
</comment>
<organism evidence="11 12">
    <name type="scientific">Schinkia azotoformans LMG 9581</name>
    <dbReference type="NCBI Taxonomy" id="1131731"/>
    <lineage>
        <taxon>Bacteria</taxon>
        <taxon>Bacillati</taxon>
        <taxon>Bacillota</taxon>
        <taxon>Bacilli</taxon>
        <taxon>Bacillales</taxon>
        <taxon>Bacillaceae</taxon>
        <taxon>Calidifontibacillus/Schinkia group</taxon>
        <taxon>Schinkia</taxon>
    </lineage>
</organism>
<feature type="transmembrane region" description="Helical" evidence="9">
    <location>
        <begin position="85"/>
        <end position="107"/>
    </location>
</feature>
<evidence type="ECO:0000313" key="11">
    <source>
        <dbReference type="EMBL" id="EKN63565.1"/>
    </source>
</evidence>
<comment type="similarity">
    <text evidence="8">Belongs to the TRAP transporter small permease family.</text>
</comment>
<dbReference type="InterPro" id="IPR007387">
    <property type="entry name" value="TRAP_DctQ"/>
</dbReference>
<protein>
    <recommendedName>
        <fullName evidence="10">Tripartite ATP-independent periplasmic transporters DctQ component domain-containing protein</fullName>
    </recommendedName>
</protein>
<evidence type="ECO:0000256" key="6">
    <source>
        <dbReference type="ARBA" id="ARBA00022989"/>
    </source>
</evidence>
<dbReference type="PANTHER" id="PTHR35011">
    <property type="entry name" value="2,3-DIKETO-L-GULONATE TRAP TRANSPORTER SMALL PERMEASE PROTEIN YIAM"/>
    <property type="match status" value="1"/>
</dbReference>
<evidence type="ECO:0000256" key="2">
    <source>
        <dbReference type="ARBA" id="ARBA00022448"/>
    </source>
</evidence>
<keyword evidence="12" id="KW-1185">Reference proteome</keyword>
<keyword evidence="3" id="KW-1003">Cell membrane</keyword>
<dbReference type="InterPro" id="IPR055348">
    <property type="entry name" value="DctQ"/>
</dbReference>
<dbReference type="PATRIC" id="fig|1131731.3.peg.3648"/>
<accession>K6BXC9</accession>
<evidence type="ECO:0000313" key="12">
    <source>
        <dbReference type="Proteomes" id="UP000006315"/>
    </source>
</evidence>
<evidence type="ECO:0000256" key="4">
    <source>
        <dbReference type="ARBA" id="ARBA00022519"/>
    </source>
</evidence>
<evidence type="ECO:0000256" key="9">
    <source>
        <dbReference type="SAM" id="Phobius"/>
    </source>
</evidence>
<keyword evidence="2" id="KW-0813">Transport</keyword>
<evidence type="ECO:0000256" key="8">
    <source>
        <dbReference type="ARBA" id="ARBA00038436"/>
    </source>
</evidence>
<evidence type="ECO:0000256" key="5">
    <source>
        <dbReference type="ARBA" id="ARBA00022692"/>
    </source>
</evidence>
<dbReference type="Pfam" id="PF04290">
    <property type="entry name" value="DctQ"/>
    <property type="match status" value="1"/>
</dbReference>
<sequence length="184" mass="20885">MEGMIEKITKWLHNIAEVILLLIMLWITFDVLGRWLFNHPIKGTVDFTELGLSMVVFLSLAYTHLHKVHVTIDFVVEKFSEKVQWIFECVINVIIAAVLSIVAWSLVMNSQRLLHSNTVTADLYLPVYLFVIIAAIGTVVFALSAVSHIVAYSKKIININKPIENKHLVSNESRIQEVVNSNES</sequence>
<feature type="transmembrane region" description="Helical" evidence="9">
    <location>
        <begin position="12"/>
        <end position="35"/>
    </location>
</feature>
<evidence type="ECO:0000256" key="7">
    <source>
        <dbReference type="ARBA" id="ARBA00023136"/>
    </source>
</evidence>
<keyword evidence="7 9" id="KW-0472">Membrane</keyword>
<comment type="subcellular location">
    <subcellularLocation>
        <location evidence="1">Cell inner membrane</location>
        <topology evidence="1">Multi-pass membrane protein</topology>
    </subcellularLocation>
</comment>
<reference evidence="11 12" key="1">
    <citation type="journal article" date="2012" name="Front. Microbiol.">
        <title>Redundancy and modularity in membrane-associated dissimilatory nitrate reduction in Bacillus.</title>
        <authorList>
            <person name="Heylen K."/>
            <person name="Keltjens J."/>
        </authorList>
    </citation>
    <scope>NUCLEOTIDE SEQUENCE [LARGE SCALE GENOMIC DNA]</scope>
    <source>
        <strain evidence="11 12">LMG 9581</strain>
    </source>
</reference>
<dbReference type="Proteomes" id="UP000006315">
    <property type="component" value="Unassembled WGS sequence"/>
</dbReference>
<dbReference type="RefSeq" id="WP_004432295.1">
    <property type="nucleotide sequence ID" value="NZ_AJLR01000146.1"/>
</dbReference>
<name>K6BXC9_SCHAZ</name>
<feature type="transmembrane region" description="Helical" evidence="9">
    <location>
        <begin position="127"/>
        <end position="151"/>
    </location>
</feature>
<evidence type="ECO:0000256" key="3">
    <source>
        <dbReference type="ARBA" id="ARBA00022475"/>
    </source>
</evidence>
<gene>
    <name evidence="11" type="ORF">BAZO_17884</name>
</gene>
<feature type="domain" description="Tripartite ATP-independent periplasmic transporters DctQ component" evidence="10">
    <location>
        <begin position="23"/>
        <end position="150"/>
    </location>
</feature>
<keyword evidence="6 9" id="KW-1133">Transmembrane helix</keyword>